<sequence length="264" mass="29044">MDPQPPHPLFAAMETLQAIAKYKQRSFETSLNSHVPLIEFSNASTSPEVVLIGDSMIERMLTTAHCGPNLVSSWPSKIMLTDEHGEQLQEGRVLNLGVGGDKIQNVAYRLVGDSAQGLRSVADMLAERKSVKLWVLQVGTNNLSAKKGLTEGDTDALKILVEALLEIGREDCRVLVTGLFLRRDISWDKIEKANESIQRVVGEISNGKPEGGEERVIWLPPTGEVKEDHLVDHVHLTEEGYKLWIGGSLAGEVAKVYKEFGGDH</sequence>
<dbReference type="InterPro" id="IPR036514">
    <property type="entry name" value="SGNH_hydro_sf"/>
</dbReference>
<dbReference type="InterPro" id="IPR013830">
    <property type="entry name" value="SGNH_hydro"/>
</dbReference>
<evidence type="ECO:0000313" key="3">
    <source>
        <dbReference type="Proteomes" id="UP001172159"/>
    </source>
</evidence>
<keyword evidence="2" id="KW-0378">Hydrolase</keyword>
<dbReference type="AlphaFoldDB" id="A0AA40EXV8"/>
<reference evidence="2" key="1">
    <citation type="submission" date="2023-06" db="EMBL/GenBank/DDBJ databases">
        <title>Genome-scale phylogeny and comparative genomics of the fungal order Sordariales.</title>
        <authorList>
            <consortium name="Lawrence Berkeley National Laboratory"/>
            <person name="Hensen N."/>
            <person name="Bonometti L."/>
            <person name="Westerberg I."/>
            <person name="Brannstrom I.O."/>
            <person name="Guillou S."/>
            <person name="Cros-Aarteil S."/>
            <person name="Calhoun S."/>
            <person name="Haridas S."/>
            <person name="Kuo A."/>
            <person name="Mondo S."/>
            <person name="Pangilinan J."/>
            <person name="Riley R."/>
            <person name="Labutti K."/>
            <person name="Andreopoulos B."/>
            <person name="Lipzen A."/>
            <person name="Chen C."/>
            <person name="Yanf M."/>
            <person name="Daum C."/>
            <person name="Ng V."/>
            <person name="Clum A."/>
            <person name="Steindorff A."/>
            <person name="Ohm R."/>
            <person name="Martin F."/>
            <person name="Silar P."/>
            <person name="Natvig D."/>
            <person name="Lalanne C."/>
            <person name="Gautier V."/>
            <person name="Ament-Velasquez S.L."/>
            <person name="Kruys A."/>
            <person name="Hutchinson M.I."/>
            <person name="Powell A.J."/>
            <person name="Barry K."/>
            <person name="Miller A.N."/>
            <person name="Grigoriev I.V."/>
            <person name="Debuchy R."/>
            <person name="Gladieux P."/>
            <person name="Thoren M.H."/>
            <person name="Johannesson H."/>
        </authorList>
    </citation>
    <scope>NUCLEOTIDE SEQUENCE</scope>
    <source>
        <strain evidence="2">CBS 540.89</strain>
    </source>
</reference>
<keyword evidence="3" id="KW-1185">Reference proteome</keyword>
<organism evidence="2 3">
    <name type="scientific">Apiosordaria backusii</name>
    <dbReference type="NCBI Taxonomy" id="314023"/>
    <lineage>
        <taxon>Eukaryota</taxon>
        <taxon>Fungi</taxon>
        <taxon>Dikarya</taxon>
        <taxon>Ascomycota</taxon>
        <taxon>Pezizomycotina</taxon>
        <taxon>Sordariomycetes</taxon>
        <taxon>Sordariomycetidae</taxon>
        <taxon>Sordariales</taxon>
        <taxon>Lasiosphaeriaceae</taxon>
        <taxon>Apiosordaria</taxon>
    </lineage>
</organism>
<dbReference type="Proteomes" id="UP001172159">
    <property type="component" value="Unassembled WGS sequence"/>
</dbReference>
<proteinExistence type="predicted"/>
<accession>A0AA40EXV8</accession>
<dbReference type="GO" id="GO:0016787">
    <property type="term" value="F:hydrolase activity"/>
    <property type="evidence" value="ECO:0007669"/>
    <property type="project" value="UniProtKB-KW"/>
</dbReference>
<protein>
    <submittedName>
        <fullName evidence="2">SGNH hydrolase-type esterase domain-containing protein</fullName>
    </submittedName>
</protein>
<evidence type="ECO:0000313" key="2">
    <source>
        <dbReference type="EMBL" id="KAK0747399.1"/>
    </source>
</evidence>
<name>A0AA40EXV8_9PEZI</name>
<dbReference type="Pfam" id="PF13472">
    <property type="entry name" value="Lipase_GDSL_2"/>
    <property type="match status" value="1"/>
</dbReference>
<feature type="domain" description="SGNH hydrolase-type esterase" evidence="1">
    <location>
        <begin position="52"/>
        <end position="243"/>
    </location>
</feature>
<gene>
    <name evidence="2" type="ORF">B0T21DRAFT_4355</name>
</gene>
<dbReference type="Gene3D" id="3.40.50.1110">
    <property type="entry name" value="SGNH hydrolase"/>
    <property type="match status" value="1"/>
</dbReference>
<evidence type="ECO:0000259" key="1">
    <source>
        <dbReference type="Pfam" id="PF13472"/>
    </source>
</evidence>
<dbReference type="EMBL" id="JAUKTV010000001">
    <property type="protein sequence ID" value="KAK0747399.1"/>
    <property type="molecule type" value="Genomic_DNA"/>
</dbReference>
<comment type="caution">
    <text evidence="2">The sequence shown here is derived from an EMBL/GenBank/DDBJ whole genome shotgun (WGS) entry which is preliminary data.</text>
</comment>
<dbReference type="SUPFAM" id="SSF52266">
    <property type="entry name" value="SGNH hydrolase"/>
    <property type="match status" value="1"/>
</dbReference>